<name>A0A554MW36_9EURY</name>
<evidence type="ECO:0000313" key="1">
    <source>
        <dbReference type="EMBL" id="TSD09348.1"/>
    </source>
</evidence>
<keyword evidence="2" id="KW-1185">Reference proteome</keyword>
<dbReference type="RefSeq" id="WP_144263083.1">
    <property type="nucleotide sequence ID" value="NZ_QMDX01000013.1"/>
</dbReference>
<comment type="caution">
    <text evidence="1">The sequence shown here is derived from an EMBL/GenBank/DDBJ whole genome shotgun (WGS) entry which is preliminary data.</text>
</comment>
<evidence type="ECO:0000313" key="2">
    <source>
        <dbReference type="Proteomes" id="UP000319894"/>
    </source>
</evidence>
<reference evidence="1 2" key="1">
    <citation type="submission" date="2018-06" db="EMBL/GenBank/DDBJ databases">
        <title>Natronomonas sp. F16-60 a new haloarchaeon isolated from a solar saltern of Isla Cristina, Huelva, Spain.</title>
        <authorList>
            <person name="Duran-Viseras A."/>
            <person name="Sanchez-Porro C."/>
            <person name="Ventosa A."/>
        </authorList>
    </citation>
    <scope>NUCLEOTIDE SEQUENCE [LARGE SCALE GENOMIC DNA]</scope>
    <source>
        <strain evidence="1 2">F16-60</strain>
    </source>
</reference>
<protein>
    <recommendedName>
        <fullName evidence="3">Exonuclease RecJ</fullName>
    </recommendedName>
</protein>
<dbReference type="OrthoDB" id="157374at2157"/>
<dbReference type="Proteomes" id="UP000319894">
    <property type="component" value="Unassembled WGS sequence"/>
</dbReference>
<dbReference type="InParanoid" id="A0A554MW36"/>
<sequence>MAAADPSTPAPGESVAAVCRDAGLVRLVATNDGDAVAAAGVLARALAAAGTPFQASVRPFPGEALGGGTDADATVTVGAAGGDAALPDHPASPAAYAAARELAPGAADPTLALAGVLAAGATPGDDPTLAEDGTTADRVREDAHAAGCERRPGVGVPTTDLADGLAHTTLVHTPDSGERAAYRAALDDRDLPAERTPETSGDADRRLASLLAFDAVRSGAAPPRAADAVERALRPRAGGGCPFATVEGYGDVLDATARRAPGTGLALALGHDAHDAALDAWRDHAGAAHRAVAAADMSRYEGLVAVVTRSGPVTTVARLVRDFRSREPAVLAVGDGEAAAAGDDVDVGGPLRAATTAAGAPRAAPGAAVASSIERGDTAYARLDTSDPAGCIDAFREGQT</sequence>
<accession>A0A554MW36</accession>
<proteinExistence type="predicted"/>
<dbReference type="AlphaFoldDB" id="A0A554MW36"/>
<evidence type="ECO:0008006" key="3">
    <source>
        <dbReference type="Google" id="ProtNLM"/>
    </source>
</evidence>
<organism evidence="1 2">
    <name type="scientific">Haloglomus irregulare</name>
    <dbReference type="NCBI Taxonomy" id="2234134"/>
    <lineage>
        <taxon>Archaea</taxon>
        <taxon>Methanobacteriati</taxon>
        <taxon>Methanobacteriota</taxon>
        <taxon>Stenosarchaea group</taxon>
        <taxon>Halobacteria</taxon>
        <taxon>Halobacteriales</taxon>
        <taxon>Natronomonadaceae</taxon>
        <taxon>Haloglomus</taxon>
    </lineage>
</organism>
<dbReference type="EMBL" id="QMDX01000013">
    <property type="protein sequence ID" value="TSD09348.1"/>
    <property type="molecule type" value="Genomic_DNA"/>
</dbReference>
<gene>
    <name evidence="1" type="ORF">DP107_15655</name>
</gene>